<dbReference type="HOGENOM" id="CLU_137479_1_2_0"/>
<keyword evidence="4" id="KW-1185">Reference proteome</keyword>
<dbReference type="NCBIfam" id="TIGR00106">
    <property type="entry name" value="MTH1187 family thiamine-binding protein"/>
    <property type="match status" value="1"/>
</dbReference>
<name>A0A059Y122_9BACT</name>
<dbReference type="OrthoDB" id="5886358at2"/>
<evidence type="ECO:0000313" key="3">
    <source>
        <dbReference type="EMBL" id="AIA31162.1"/>
    </source>
</evidence>
<evidence type="ECO:0000256" key="1">
    <source>
        <dbReference type="ARBA" id="ARBA00010272"/>
    </source>
</evidence>
<protein>
    <recommendedName>
        <fullName evidence="2">Thiamine-binding protein domain-containing protein</fullName>
    </recommendedName>
</protein>
<dbReference type="SUPFAM" id="SSF89957">
    <property type="entry name" value="MTH1187/YkoF-like"/>
    <property type="match status" value="1"/>
</dbReference>
<sequence>MSVLLEFSMSPLDKGESVGDYVARSLEIIDKSGVNYRLNPMGTVLEGDWDTVFGVVRKCYERMSQDCSRISVSIKVDARKNQENRLEAKVASVEKRLGKPLRKS</sequence>
<dbReference type="Proteomes" id="UP000027059">
    <property type="component" value="Chromosome"/>
</dbReference>
<evidence type="ECO:0000313" key="4">
    <source>
        <dbReference type="Proteomes" id="UP000027059"/>
    </source>
</evidence>
<dbReference type="Gene3D" id="3.30.70.930">
    <property type="match status" value="1"/>
</dbReference>
<gene>
    <name evidence="3" type="ORF">Y981_11735</name>
</gene>
<evidence type="ECO:0000259" key="2">
    <source>
        <dbReference type="Pfam" id="PF01910"/>
    </source>
</evidence>
<accession>A0A059Y122</accession>
<reference evidence="4" key="1">
    <citation type="submission" date="2014-02" db="EMBL/GenBank/DDBJ databases">
        <title>Complete genome sequence and comparative genomic analysis of the nitrogen-fixing bacterium Leptospirillum ferriphilum YSK.</title>
        <authorList>
            <person name="Guo X."/>
            <person name="Yin H."/>
            <person name="Liang Y."/>
            <person name="Hu Q."/>
            <person name="Ma L."/>
            <person name="Xiao Y."/>
            <person name="Zhang X."/>
            <person name="Qiu G."/>
            <person name="Liu X."/>
        </authorList>
    </citation>
    <scope>NUCLEOTIDE SEQUENCE [LARGE SCALE GENOMIC DNA]</scope>
    <source>
        <strain evidence="4">YSK</strain>
    </source>
</reference>
<reference evidence="3 4" key="2">
    <citation type="journal article" date="2015" name="Biomed. Res. Int.">
        <title>Effects of Arsenite Resistance on the Growth and Functional Gene Expression of Leptospirillum ferriphilum and Acidithiobacillus thiooxidans in Pure Culture and Coculture.</title>
        <authorList>
            <person name="Jiang H."/>
            <person name="Liang Y."/>
            <person name="Yin H."/>
            <person name="Xiao Y."/>
            <person name="Guo X."/>
            <person name="Xu Y."/>
            <person name="Hu Q."/>
            <person name="Liu H."/>
            <person name="Liu X."/>
        </authorList>
    </citation>
    <scope>NUCLEOTIDE SEQUENCE [LARGE SCALE GENOMIC DNA]</scope>
    <source>
        <strain evidence="3 4">YSK</strain>
    </source>
</reference>
<dbReference type="KEGG" id="lfp:Y981_11735"/>
<dbReference type="Pfam" id="PF01910">
    <property type="entry name" value="Thiamine_BP"/>
    <property type="match status" value="1"/>
</dbReference>
<dbReference type="PANTHER" id="PTHR33777">
    <property type="entry name" value="UPF0045 PROTEIN ECM15"/>
    <property type="match status" value="1"/>
</dbReference>
<dbReference type="RefSeq" id="WP_014961953.1">
    <property type="nucleotide sequence ID" value="NZ_CP007243.1"/>
</dbReference>
<dbReference type="InterPro" id="IPR002767">
    <property type="entry name" value="Thiamine_BP"/>
</dbReference>
<dbReference type="PANTHER" id="PTHR33777:SF1">
    <property type="entry name" value="UPF0045 PROTEIN ECM15"/>
    <property type="match status" value="1"/>
</dbReference>
<dbReference type="InterPro" id="IPR051614">
    <property type="entry name" value="UPF0045_domain"/>
</dbReference>
<organism evidence="3 4">
    <name type="scientific">Leptospirillum ferriphilum YSK</name>
    <dbReference type="NCBI Taxonomy" id="1441628"/>
    <lineage>
        <taxon>Bacteria</taxon>
        <taxon>Pseudomonadati</taxon>
        <taxon>Nitrospirota</taxon>
        <taxon>Nitrospiria</taxon>
        <taxon>Nitrospirales</taxon>
        <taxon>Nitrospiraceae</taxon>
        <taxon>Leptospirillum</taxon>
    </lineage>
</organism>
<dbReference type="InterPro" id="IPR029756">
    <property type="entry name" value="MTH1187/YkoF-like"/>
</dbReference>
<dbReference type="GO" id="GO:0005829">
    <property type="term" value="C:cytosol"/>
    <property type="evidence" value="ECO:0007669"/>
    <property type="project" value="TreeGrafter"/>
</dbReference>
<comment type="similarity">
    <text evidence="1">Belongs to the UPF0045 family.</text>
</comment>
<proteinExistence type="inferred from homology"/>
<feature type="domain" description="Thiamine-binding protein" evidence="2">
    <location>
        <begin position="6"/>
        <end position="94"/>
    </location>
</feature>
<dbReference type="EMBL" id="CP007243">
    <property type="protein sequence ID" value="AIA31162.1"/>
    <property type="molecule type" value="Genomic_DNA"/>
</dbReference>
<dbReference type="AlphaFoldDB" id="A0A059Y122"/>